<dbReference type="HOGENOM" id="CLU_027562_9_0_9"/>
<dbReference type="InterPro" id="IPR010998">
    <property type="entry name" value="Integrase_recombinase_N"/>
</dbReference>
<evidence type="ECO:0000256" key="4">
    <source>
        <dbReference type="ARBA" id="ARBA00023125"/>
    </source>
</evidence>
<keyword evidence="10" id="KW-1185">Reference proteome</keyword>
<dbReference type="PANTHER" id="PTHR30349:SF81">
    <property type="entry name" value="TYROSINE RECOMBINASE XERC"/>
    <property type="match status" value="1"/>
</dbReference>
<dbReference type="SUPFAM" id="SSF56349">
    <property type="entry name" value="DNA breaking-rejoining enzymes"/>
    <property type="match status" value="1"/>
</dbReference>
<dbReference type="InterPro" id="IPR050090">
    <property type="entry name" value="Tyrosine_recombinase_XerCD"/>
</dbReference>
<sequence>MKDLVSKYEVYLESIGKRKNTVSAYITDVSMYLDFVEEKGFKVSEDSYPLISYVQHLKESHKSPSSIQRTIISLRNFYNFLVAEEFLKKVPNLTMKKERVEKKKPLVLTVEEINKIMNSTNVLTEKGIRDKALLELMYATGMKVSELISLRIEDINLDSSFVNCRDSRGYERLIPIGKAAKESLKRYIVVREDNSKGSDKLFLNMSGEPITRQGVWRIVKEYAVIANIGKDINLNTFRHSFAVHLLQNGANAKVVQELLGNQVMTYIDMYYDIINNEKINNIYRKAHPRA</sequence>
<evidence type="ECO:0000256" key="5">
    <source>
        <dbReference type="ARBA" id="ARBA00023172"/>
    </source>
</evidence>
<dbReference type="InterPro" id="IPR004107">
    <property type="entry name" value="Integrase_SAM-like_N"/>
</dbReference>
<dbReference type="GO" id="GO:0006310">
    <property type="term" value="P:DNA recombination"/>
    <property type="evidence" value="ECO:0007669"/>
    <property type="project" value="UniProtKB-KW"/>
</dbReference>
<evidence type="ECO:0000259" key="7">
    <source>
        <dbReference type="PROSITE" id="PS51898"/>
    </source>
</evidence>
<evidence type="ECO:0000256" key="1">
    <source>
        <dbReference type="ARBA" id="ARBA00003283"/>
    </source>
</evidence>
<dbReference type="InterPro" id="IPR044068">
    <property type="entry name" value="CB"/>
</dbReference>
<dbReference type="RefSeq" id="WP_003451532.1">
    <property type="nucleotide sequence ID" value="NC_008261.1"/>
</dbReference>
<dbReference type="Gene3D" id="1.10.150.130">
    <property type="match status" value="1"/>
</dbReference>
<dbReference type="GO" id="GO:0015074">
    <property type="term" value="P:DNA integration"/>
    <property type="evidence" value="ECO:0007669"/>
    <property type="project" value="UniProtKB-KW"/>
</dbReference>
<evidence type="ECO:0000256" key="2">
    <source>
        <dbReference type="ARBA" id="ARBA00008857"/>
    </source>
</evidence>
<dbReference type="InterPro" id="IPR002104">
    <property type="entry name" value="Integrase_catalytic"/>
</dbReference>
<comment type="similarity">
    <text evidence="2">Belongs to the 'phage' integrase family.</text>
</comment>
<dbReference type="Proteomes" id="UP000001823">
    <property type="component" value="Chromosome"/>
</dbReference>
<evidence type="ECO:0000256" key="3">
    <source>
        <dbReference type="ARBA" id="ARBA00022908"/>
    </source>
</evidence>
<keyword evidence="5" id="KW-0233">DNA recombination</keyword>
<dbReference type="eggNOG" id="COG4974">
    <property type="taxonomic scope" value="Bacteria"/>
</dbReference>
<dbReference type="AlphaFoldDB" id="A0A0H2YPG2"/>
<dbReference type="KEGG" id="cpf:CPF_2063"/>
<dbReference type="InterPro" id="IPR011010">
    <property type="entry name" value="DNA_brk_join_enz"/>
</dbReference>
<name>A0A0H2YPG2_CLOP1</name>
<proteinExistence type="inferred from homology"/>
<dbReference type="InterPro" id="IPR013762">
    <property type="entry name" value="Integrase-like_cat_sf"/>
</dbReference>
<organism evidence="9 10">
    <name type="scientific">Clostridium perfringens (strain ATCC 13124 / DSM 756 / JCM 1290 / NCIMB 6125 / NCTC 8237 / Type A)</name>
    <dbReference type="NCBI Taxonomy" id="195103"/>
    <lineage>
        <taxon>Bacteria</taxon>
        <taxon>Bacillati</taxon>
        <taxon>Bacillota</taxon>
        <taxon>Clostridia</taxon>
        <taxon>Eubacteriales</taxon>
        <taxon>Clostridiaceae</taxon>
        <taxon>Clostridium</taxon>
    </lineage>
</organism>
<dbReference type="Pfam" id="PF00589">
    <property type="entry name" value="Phage_integrase"/>
    <property type="match status" value="1"/>
</dbReference>
<comment type="function">
    <text evidence="1">Site-specific tyrosine recombinase, which acts by catalyzing the cutting and rejoining of the recombining DNA molecules.</text>
</comment>
<accession>A0A0H2YPG2</accession>
<evidence type="ECO:0000259" key="8">
    <source>
        <dbReference type="PROSITE" id="PS51900"/>
    </source>
</evidence>
<dbReference type="STRING" id="195103.CPF_2063"/>
<evidence type="ECO:0000313" key="10">
    <source>
        <dbReference type="Proteomes" id="UP000001823"/>
    </source>
</evidence>
<dbReference type="PaxDb" id="195103-CPF_2063"/>
<keyword evidence="4 6" id="KW-0238">DNA-binding</keyword>
<dbReference type="PROSITE" id="PS51898">
    <property type="entry name" value="TYR_RECOMBINASE"/>
    <property type="match status" value="1"/>
</dbReference>
<dbReference type="Pfam" id="PF02899">
    <property type="entry name" value="Phage_int_SAM_1"/>
    <property type="match status" value="1"/>
</dbReference>
<reference evidence="9 10" key="1">
    <citation type="journal article" date="2006" name="Genome Res.">
        <title>Skewed genomic variability in strains of the toxigenic bacterial pathogen, Clostridium perfringens.</title>
        <authorList>
            <person name="Myers G.S."/>
            <person name="Rasko D.A."/>
            <person name="Cheung J.K."/>
            <person name="Ravel J."/>
            <person name="Seshadri R."/>
            <person name="Deboy R.T."/>
            <person name="Ren Q."/>
            <person name="Varga J."/>
            <person name="Awad M.M."/>
            <person name="Brinkac L.M."/>
            <person name="Daugherty S.C."/>
            <person name="Haft D.H."/>
            <person name="Dodson R.J."/>
            <person name="Madupu R."/>
            <person name="Nelson W.C."/>
            <person name="Rosovitz M.J."/>
            <person name="Sullivan S.A."/>
            <person name="Khouri H."/>
            <person name="Dimitrov G.I."/>
            <person name="Watkins K.L."/>
            <person name="Mulligan S."/>
            <person name="Benton J."/>
            <person name="Radune D."/>
            <person name="Fisher D.J."/>
            <person name="Atkins H.S."/>
            <person name="Hiscox T."/>
            <person name="Jost B.H."/>
            <person name="Billington S.J."/>
            <person name="Songer J.G."/>
            <person name="McClane B.A."/>
            <person name="Titball R.W."/>
            <person name="Rood J.I."/>
            <person name="Melville S.B."/>
            <person name="Paulsen I.T."/>
        </authorList>
    </citation>
    <scope>NUCLEOTIDE SEQUENCE [LARGE SCALE GENOMIC DNA]</scope>
    <source>
        <strain evidence="10">ATCC 13124 / DSM 756 / JCM 1290 / NCIMB 6125 / NCTC 8237 / S 107 / Type A</strain>
    </source>
</reference>
<dbReference type="PROSITE" id="PS51900">
    <property type="entry name" value="CB"/>
    <property type="match status" value="1"/>
</dbReference>
<dbReference type="Gene3D" id="1.10.443.10">
    <property type="entry name" value="Intergrase catalytic core"/>
    <property type="match status" value="1"/>
</dbReference>
<gene>
    <name evidence="9" type="primary">xerD</name>
    <name evidence="9" type="ordered locus">CPF_2063</name>
</gene>
<dbReference type="EMBL" id="CP000246">
    <property type="protein sequence ID" value="ABG82735.1"/>
    <property type="molecule type" value="Genomic_DNA"/>
</dbReference>
<dbReference type="PANTHER" id="PTHR30349">
    <property type="entry name" value="PHAGE INTEGRASE-RELATED"/>
    <property type="match status" value="1"/>
</dbReference>
<dbReference type="GO" id="GO:0003677">
    <property type="term" value="F:DNA binding"/>
    <property type="evidence" value="ECO:0007669"/>
    <property type="project" value="UniProtKB-UniRule"/>
</dbReference>
<evidence type="ECO:0000256" key="6">
    <source>
        <dbReference type="PROSITE-ProRule" id="PRU01248"/>
    </source>
</evidence>
<feature type="domain" description="Tyr recombinase" evidence="7">
    <location>
        <begin position="103"/>
        <end position="284"/>
    </location>
</feature>
<feature type="domain" description="Core-binding (CB)" evidence="8">
    <location>
        <begin position="1"/>
        <end position="82"/>
    </location>
</feature>
<keyword evidence="3" id="KW-0229">DNA integration</keyword>
<protein>
    <submittedName>
        <fullName evidence="9">Tyrosine recombinase XerD</fullName>
    </submittedName>
</protein>
<evidence type="ECO:0000313" key="9">
    <source>
        <dbReference type="EMBL" id="ABG82735.1"/>
    </source>
</evidence>